<feature type="transmembrane region" description="Helical" evidence="10">
    <location>
        <begin position="436"/>
        <end position="458"/>
    </location>
</feature>
<evidence type="ECO:0000256" key="6">
    <source>
        <dbReference type="ARBA" id="ARBA00022927"/>
    </source>
</evidence>
<dbReference type="InterPro" id="IPR022813">
    <property type="entry name" value="SecD/SecF_arch_bac"/>
</dbReference>
<dbReference type="PANTHER" id="PTHR30081:SF8">
    <property type="entry name" value="PROTEIN TRANSLOCASE SUBUNIT SECF"/>
    <property type="match status" value="1"/>
</dbReference>
<keyword evidence="3 10" id="KW-1003">Cell membrane</keyword>
<evidence type="ECO:0000256" key="4">
    <source>
        <dbReference type="ARBA" id="ARBA00022519"/>
    </source>
</evidence>
<feature type="transmembrane region" description="Helical" evidence="10">
    <location>
        <begin position="12"/>
        <end position="33"/>
    </location>
</feature>
<dbReference type="InterPro" id="IPR055344">
    <property type="entry name" value="SecD_SecF_C_bact"/>
</dbReference>
<accession>A0A8A4TW40</accession>
<dbReference type="GO" id="GO:0005886">
    <property type="term" value="C:plasma membrane"/>
    <property type="evidence" value="ECO:0007669"/>
    <property type="project" value="UniProtKB-SubCell"/>
</dbReference>
<proteinExistence type="inferred from homology"/>
<dbReference type="InterPro" id="IPR022645">
    <property type="entry name" value="SecD/SecF_bac"/>
</dbReference>
<dbReference type="NCBIfam" id="TIGR00966">
    <property type="entry name" value="transloc_SecF"/>
    <property type="match status" value="1"/>
</dbReference>
<evidence type="ECO:0000256" key="7">
    <source>
        <dbReference type="ARBA" id="ARBA00022989"/>
    </source>
</evidence>
<sequence>MKHIEFMKQRQKFGLVSVVVFVTSLIILSTIGLEKSVDFEGGTKLTVNFAESDIAIGDLRDRVNQVDSKATIVRMEAESGSSFQIKIKNPTVEEGKEAEASLARLRGLEKGFGTFNNEEAERIALIQKTAEPVLANRLLRDNPYNIVGTDDEKKAAYDAVAAKIKQSLDGVGDVEALAAKIETDAERQGKLSQALILQYPALNRTTNDLLNALLTDANPLNRAAPASYGDVTAQIIDFREKHGDFAPAFGELSAALTLPSGEDKAALDSFFANNFILGHYKVVSNETFSPSIASELLLDAIEAIILALIAILIYIAVRFRLGYAVASVVALVHDVIIALGAFAVAGLVLGSELSNPVVAAFLTIVGYSLNDTIVVFDRIRENLNTAKTDDVESHMNKSINQTLSRTIVTSLTTFFVVAVIYWGSNNATLRDFALPLLIGIVVGTYSSIFVASPVLLLWHDRYKPINK</sequence>
<evidence type="ECO:0000259" key="11">
    <source>
        <dbReference type="PROSITE" id="PS50156"/>
    </source>
</evidence>
<dbReference type="InterPro" id="IPR048634">
    <property type="entry name" value="SecD_SecF_C"/>
</dbReference>
<comment type="subcellular location">
    <subcellularLocation>
        <location evidence="1 10">Cell membrane</location>
        <topology evidence="1 10">Multi-pass membrane protein</topology>
    </subcellularLocation>
</comment>
<organism evidence="12 13">
    <name type="scientific">Sulfidibacter corallicola</name>
    <dbReference type="NCBI Taxonomy" id="2818388"/>
    <lineage>
        <taxon>Bacteria</taxon>
        <taxon>Pseudomonadati</taxon>
        <taxon>Acidobacteriota</taxon>
        <taxon>Holophagae</taxon>
        <taxon>Acanthopleuribacterales</taxon>
        <taxon>Acanthopleuribacteraceae</taxon>
        <taxon>Sulfidibacter</taxon>
    </lineage>
</organism>
<dbReference type="GO" id="GO:0043952">
    <property type="term" value="P:protein transport by the Sec complex"/>
    <property type="evidence" value="ECO:0007669"/>
    <property type="project" value="UniProtKB-UniRule"/>
</dbReference>
<dbReference type="Pfam" id="PF02355">
    <property type="entry name" value="SecD_SecF_C"/>
    <property type="match status" value="1"/>
</dbReference>
<evidence type="ECO:0000256" key="1">
    <source>
        <dbReference type="ARBA" id="ARBA00004651"/>
    </source>
</evidence>
<comment type="similarity">
    <text evidence="10">Belongs to the SecD/SecF family. SecF subfamily.</text>
</comment>
<dbReference type="NCBIfam" id="TIGR00916">
    <property type="entry name" value="2A0604s01"/>
    <property type="match status" value="1"/>
</dbReference>
<keyword evidence="4" id="KW-0997">Cell inner membrane</keyword>
<dbReference type="InterPro" id="IPR000731">
    <property type="entry name" value="SSD"/>
</dbReference>
<comment type="function">
    <text evidence="10">Part of the Sec protein translocase complex. Interacts with the SecYEG preprotein conducting channel. SecDF uses the proton motive force (PMF) to complete protein translocation after the ATP-dependent function of SecA.</text>
</comment>
<dbReference type="PRINTS" id="PR01755">
    <property type="entry name" value="SECFTRNLCASE"/>
</dbReference>
<dbReference type="AlphaFoldDB" id="A0A8A4TW40"/>
<dbReference type="GO" id="GO:0065002">
    <property type="term" value="P:intracellular protein transmembrane transport"/>
    <property type="evidence" value="ECO:0007669"/>
    <property type="project" value="UniProtKB-UniRule"/>
</dbReference>
<keyword evidence="2 10" id="KW-0813">Transport</keyword>
<evidence type="ECO:0000313" key="13">
    <source>
        <dbReference type="Proteomes" id="UP000663929"/>
    </source>
</evidence>
<dbReference type="SUPFAM" id="SSF82866">
    <property type="entry name" value="Multidrug efflux transporter AcrB transmembrane domain"/>
    <property type="match status" value="1"/>
</dbReference>
<keyword evidence="13" id="KW-1185">Reference proteome</keyword>
<gene>
    <name evidence="10 12" type="primary">secF</name>
    <name evidence="12" type="ORF">J3U87_12940</name>
</gene>
<evidence type="ECO:0000256" key="8">
    <source>
        <dbReference type="ARBA" id="ARBA00023010"/>
    </source>
</evidence>
<evidence type="ECO:0000256" key="10">
    <source>
        <dbReference type="HAMAP-Rule" id="MF_01464"/>
    </source>
</evidence>
<evidence type="ECO:0000256" key="3">
    <source>
        <dbReference type="ARBA" id="ARBA00022475"/>
    </source>
</evidence>
<dbReference type="HAMAP" id="MF_01464_B">
    <property type="entry name" value="SecF_B"/>
    <property type="match status" value="1"/>
</dbReference>
<name>A0A8A4TW40_SULCO</name>
<keyword evidence="8 10" id="KW-0811">Translocation</keyword>
<evidence type="ECO:0000313" key="12">
    <source>
        <dbReference type="EMBL" id="QTD53354.1"/>
    </source>
</evidence>
<dbReference type="RefSeq" id="WP_237383456.1">
    <property type="nucleotide sequence ID" value="NZ_CP071793.1"/>
</dbReference>
<feature type="transmembrane region" description="Helical" evidence="10">
    <location>
        <begin position="324"/>
        <end position="350"/>
    </location>
</feature>
<reference evidence="12" key="1">
    <citation type="submission" date="2021-03" db="EMBL/GenBank/DDBJ databases">
        <title>Acanthopleuribacteraceae sp. M133.</title>
        <authorList>
            <person name="Wang G."/>
        </authorList>
    </citation>
    <scope>NUCLEOTIDE SEQUENCE</scope>
    <source>
        <strain evidence="12">M133</strain>
    </source>
</reference>
<evidence type="ECO:0000256" key="5">
    <source>
        <dbReference type="ARBA" id="ARBA00022692"/>
    </source>
</evidence>
<keyword evidence="6 10" id="KW-0653">Protein transport</keyword>
<dbReference type="Gene3D" id="1.20.1640.10">
    <property type="entry name" value="Multidrug efflux transporter AcrB transmembrane domain"/>
    <property type="match status" value="1"/>
</dbReference>
<dbReference type="KEGG" id="scor:J3U87_12940"/>
<protein>
    <recommendedName>
        <fullName evidence="10">Protein-export membrane protein SecF</fullName>
    </recommendedName>
</protein>
<dbReference type="Proteomes" id="UP000663929">
    <property type="component" value="Chromosome"/>
</dbReference>
<dbReference type="PROSITE" id="PS50156">
    <property type="entry name" value="SSD"/>
    <property type="match status" value="1"/>
</dbReference>
<dbReference type="InterPro" id="IPR005665">
    <property type="entry name" value="SecF_bac"/>
</dbReference>
<feature type="transmembrane region" description="Helical" evidence="10">
    <location>
        <begin position="296"/>
        <end position="317"/>
    </location>
</feature>
<feature type="transmembrane region" description="Helical" evidence="10">
    <location>
        <begin position="356"/>
        <end position="376"/>
    </location>
</feature>
<feature type="transmembrane region" description="Helical" evidence="10">
    <location>
        <begin position="403"/>
        <end position="424"/>
    </location>
</feature>
<evidence type="ECO:0000256" key="9">
    <source>
        <dbReference type="ARBA" id="ARBA00023136"/>
    </source>
</evidence>
<comment type="subunit">
    <text evidence="10">Forms a complex with SecD. Part of the essential Sec protein translocation apparatus which comprises SecA, SecYEG and auxiliary proteins SecDF. Other proteins may also be involved.</text>
</comment>
<evidence type="ECO:0000256" key="2">
    <source>
        <dbReference type="ARBA" id="ARBA00022448"/>
    </source>
</evidence>
<dbReference type="PANTHER" id="PTHR30081">
    <property type="entry name" value="PROTEIN-EXPORT MEMBRANE PROTEIN SEC"/>
    <property type="match status" value="1"/>
</dbReference>
<keyword evidence="7 10" id="KW-1133">Transmembrane helix</keyword>
<keyword evidence="9 10" id="KW-0472">Membrane</keyword>
<feature type="domain" description="SSD" evidence="11">
    <location>
        <begin position="317"/>
        <end position="457"/>
    </location>
</feature>
<dbReference type="GO" id="GO:0015450">
    <property type="term" value="F:protein-transporting ATPase activity"/>
    <property type="evidence" value="ECO:0007669"/>
    <property type="project" value="InterPro"/>
</dbReference>
<dbReference type="GO" id="GO:0006605">
    <property type="term" value="P:protein targeting"/>
    <property type="evidence" value="ECO:0007669"/>
    <property type="project" value="UniProtKB-UniRule"/>
</dbReference>
<dbReference type="EMBL" id="CP071793">
    <property type="protein sequence ID" value="QTD53354.1"/>
    <property type="molecule type" value="Genomic_DNA"/>
</dbReference>
<keyword evidence="5 10" id="KW-0812">Transmembrane</keyword>